<dbReference type="PROSITE" id="PS00028">
    <property type="entry name" value="ZINC_FINGER_C2H2_1"/>
    <property type="match status" value="1"/>
</dbReference>
<dbReference type="InterPro" id="IPR013087">
    <property type="entry name" value="Znf_C2H2_type"/>
</dbReference>
<evidence type="ECO:0000313" key="4">
    <source>
        <dbReference type="EMBL" id="KZV99668.1"/>
    </source>
</evidence>
<dbReference type="AlphaFoldDB" id="A0A165MRZ1"/>
<evidence type="ECO:0000259" key="3">
    <source>
        <dbReference type="PROSITE" id="PS00028"/>
    </source>
</evidence>
<feature type="coiled-coil region" evidence="1">
    <location>
        <begin position="100"/>
        <end position="127"/>
    </location>
</feature>
<dbReference type="InParanoid" id="A0A165MRZ1"/>
<accession>A0A165MRZ1</accession>
<gene>
    <name evidence="4" type="ORF">EXIGLDRAFT_762339</name>
</gene>
<name>A0A165MRZ1_EXIGL</name>
<evidence type="ECO:0000256" key="2">
    <source>
        <dbReference type="SAM" id="MobiDB-lite"/>
    </source>
</evidence>
<evidence type="ECO:0000313" key="5">
    <source>
        <dbReference type="Proteomes" id="UP000077266"/>
    </source>
</evidence>
<keyword evidence="1" id="KW-0175">Coiled coil</keyword>
<sequence>MSTSPAAVVKLGADPLLDAYNQRYEQYKPDSSSERLRCGKCKGTFVHFLLLQKHPNAHGFANVGRYIYKCTAPDCAGMQYASDPLSAADRRAHEAFYNLVLEVRDTIKNLEDQLRAAENAALTARRNALAAELDAIMTPVKSAGKPAGSGSGTSGTSSTRSRRGTSAADPDSSSPLFEKRTAAGSRSLASSSQSKYVPSFAQYKATQNTQAKKANVKAAAAVKATKAASPKKSPVKTEKIKTTGYTPKKAPVASSSKASSSKEQIIDLCTDDEIVYGTTGEDEVEDDFFSV</sequence>
<feature type="compositionally biased region" description="Low complexity" evidence="2">
    <location>
        <begin position="223"/>
        <end position="232"/>
    </location>
</feature>
<feature type="region of interest" description="Disordered" evidence="2">
    <location>
        <begin position="141"/>
        <end position="191"/>
    </location>
</feature>
<feature type="region of interest" description="Disordered" evidence="2">
    <location>
        <begin position="223"/>
        <end position="263"/>
    </location>
</feature>
<feature type="compositionally biased region" description="Low complexity" evidence="2">
    <location>
        <begin position="182"/>
        <end position="191"/>
    </location>
</feature>
<protein>
    <recommendedName>
        <fullName evidence="3">C2H2-type domain-containing protein</fullName>
    </recommendedName>
</protein>
<evidence type="ECO:0000256" key="1">
    <source>
        <dbReference type="SAM" id="Coils"/>
    </source>
</evidence>
<organism evidence="4 5">
    <name type="scientific">Exidia glandulosa HHB12029</name>
    <dbReference type="NCBI Taxonomy" id="1314781"/>
    <lineage>
        <taxon>Eukaryota</taxon>
        <taxon>Fungi</taxon>
        <taxon>Dikarya</taxon>
        <taxon>Basidiomycota</taxon>
        <taxon>Agaricomycotina</taxon>
        <taxon>Agaricomycetes</taxon>
        <taxon>Auriculariales</taxon>
        <taxon>Exidiaceae</taxon>
        <taxon>Exidia</taxon>
    </lineage>
</organism>
<feature type="compositionally biased region" description="Low complexity" evidence="2">
    <location>
        <begin position="247"/>
        <end position="262"/>
    </location>
</feature>
<reference evidence="4 5" key="1">
    <citation type="journal article" date="2016" name="Mol. Biol. Evol.">
        <title>Comparative Genomics of Early-Diverging Mushroom-Forming Fungi Provides Insights into the Origins of Lignocellulose Decay Capabilities.</title>
        <authorList>
            <person name="Nagy L.G."/>
            <person name="Riley R."/>
            <person name="Tritt A."/>
            <person name="Adam C."/>
            <person name="Daum C."/>
            <person name="Floudas D."/>
            <person name="Sun H."/>
            <person name="Yadav J.S."/>
            <person name="Pangilinan J."/>
            <person name="Larsson K.H."/>
            <person name="Matsuura K."/>
            <person name="Barry K."/>
            <person name="Labutti K."/>
            <person name="Kuo R."/>
            <person name="Ohm R.A."/>
            <person name="Bhattacharya S.S."/>
            <person name="Shirouzu T."/>
            <person name="Yoshinaga Y."/>
            <person name="Martin F.M."/>
            <person name="Grigoriev I.V."/>
            <person name="Hibbett D.S."/>
        </authorList>
    </citation>
    <scope>NUCLEOTIDE SEQUENCE [LARGE SCALE GENOMIC DNA]</scope>
    <source>
        <strain evidence="4 5">HHB12029</strain>
    </source>
</reference>
<feature type="domain" description="C2H2-type" evidence="3">
    <location>
        <begin position="38"/>
        <end position="58"/>
    </location>
</feature>
<dbReference type="Proteomes" id="UP000077266">
    <property type="component" value="Unassembled WGS sequence"/>
</dbReference>
<keyword evidence="5" id="KW-1185">Reference proteome</keyword>
<dbReference type="EMBL" id="KV425907">
    <property type="protein sequence ID" value="KZV99668.1"/>
    <property type="molecule type" value="Genomic_DNA"/>
</dbReference>
<proteinExistence type="predicted"/>